<organism evidence="1 2">
    <name type="scientific">Paenibacillus rigui</name>
    <dbReference type="NCBI Taxonomy" id="554312"/>
    <lineage>
        <taxon>Bacteria</taxon>
        <taxon>Bacillati</taxon>
        <taxon>Bacillota</taxon>
        <taxon>Bacilli</taxon>
        <taxon>Bacillales</taxon>
        <taxon>Paenibacillaceae</taxon>
        <taxon>Paenibacillus</taxon>
    </lineage>
</organism>
<keyword evidence="2" id="KW-1185">Reference proteome</keyword>
<evidence type="ECO:0000313" key="1">
    <source>
        <dbReference type="EMBL" id="OXM86599.1"/>
    </source>
</evidence>
<dbReference type="Proteomes" id="UP000215509">
    <property type="component" value="Unassembled WGS sequence"/>
</dbReference>
<dbReference type="EMBL" id="NMQW01000013">
    <property type="protein sequence ID" value="OXM86599.1"/>
    <property type="molecule type" value="Genomic_DNA"/>
</dbReference>
<evidence type="ECO:0000313" key="2">
    <source>
        <dbReference type="Proteomes" id="UP000215509"/>
    </source>
</evidence>
<accession>A0A229UUK6</accession>
<protein>
    <submittedName>
        <fullName evidence="1">Uncharacterized protein</fullName>
    </submittedName>
</protein>
<dbReference type="AlphaFoldDB" id="A0A229UUK6"/>
<name>A0A229UUK6_9BACL</name>
<sequence length="92" mass="10786">MRWSCKACWFGSNLLLIHNVIHNEKQKATEPALKRQRWLFQLLQTTISAGIVSFAEQDVFIAENSRKNTNFDMDKEIEISYCEDKQMMNTNS</sequence>
<comment type="caution">
    <text evidence="1">The sequence shown here is derived from an EMBL/GenBank/DDBJ whole genome shotgun (WGS) entry which is preliminary data.</text>
</comment>
<reference evidence="1 2" key="1">
    <citation type="submission" date="2017-07" db="EMBL/GenBank/DDBJ databases">
        <title>Genome sequencing and assembly of Paenibacillus rigui.</title>
        <authorList>
            <person name="Mayilraj S."/>
        </authorList>
    </citation>
    <scope>NUCLEOTIDE SEQUENCE [LARGE SCALE GENOMIC DNA]</scope>
    <source>
        <strain evidence="1 2">JCM 16352</strain>
    </source>
</reference>
<proteinExistence type="predicted"/>
<gene>
    <name evidence="1" type="ORF">CF651_09095</name>
</gene>